<reference evidence="1" key="1">
    <citation type="submission" date="2022-10" db="EMBL/GenBank/DDBJ databases">
        <title>The WGS of Solirubrobacter ginsenosidimutans DSM 21036.</title>
        <authorList>
            <person name="Jiang Z."/>
        </authorList>
    </citation>
    <scope>NUCLEOTIDE SEQUENCE</scope>
    <source>
        <strain evidence="1">DSM 21036</strain>
    </source>
</reference>
<comment type="caution">
    <text evidence="1">The sequence shown here is derived from an EMBL/GenBank/DDBJ whole genome shotgun (WGS) entry which is preliminary data.</text>
</comment>
<name>A0A9X3S7I1_9ACTN</name>
<organism evidence="1 2">
    <name type="scientific">Solirubrobacter ginsenosidimutans</name>
    <dbReference type="NCBI Taxonomy" id="490573"/>
    <lineage>
        <taxon>Bacteria</taxon>
        <taxon>Bacillati</taxon>
        <taxon>Actinomycetota</taxon>
        <taxon>Thermoleophilia</taxon>
        <taxon>Solirubrobacterales</taxon>
        <taxon>Solirubrobacteraceae</taxon>
        <taxon>Solirubrobacter</taxon>
    </lineage>
</organism>
<dbReference type="RefSeq" id="WP_270045327.1">
    <property type="nucleotide sequence ID" value="NZ_JAPDOD010000058.1"/>
</dbReference>
<proteinExistence type="predicted"/>
<evidence type="ECO:0000313" key="2">
    <source>
        <dbReference type="Proteomes" id="UP001149140"/>
    </source>
</evidence>
<evidence type="ECO:0008006" key="3">
    <source>
        <dbReference type="Google" id="ProtNLM"/>
    </source>
</evidence>
<dbReference type="Proteomes" id="UP001149140">
    <property type="component" value="Unassembled WGS sequence"/>
</dbReference>
<dbReference type="AlphaFoldDB" id="A0A9X3S7I1"/>
<keyword evidence="2" id="KW-1185">Reference proteome</keyword>
<evidence type="ECO:0000313" key="1">
    <source>
        <dbReference type="EMBL" id="MDA0166066.1"/>
    </source>
</evidence>
<accession>A0A9X3S7I1</accession>
<protein>
    <recommendedName>
        <fullName evidence="3">DUF2384 domain-containing protein</fullName>
    </recommendedName>
</protein>
<gene>
    <name evidence="1" type="ORF">OM076_37730</name>
</gene>
<sequence length="118" mass="12640">MSEHGAWPGSEVADRAGSHAINRSALASSWRAAGRVLAVEWNGSTVFPAFQFDADVQPRPAIATVLAHLRAAGLSEWQQALWFNAVTGWLGDRRPVDLLDIEPAAVIAAAAAFHDRPT</sequence>
<dbReference type="EMBL" id="JAPDOD010000058">
    <property type="protein sequence ID" value="MDA0166066.1"/>
    <property type="molecule type" value="Genomic_DNA"/>
</dbReference>